<dbReference type="Pfam" id="PF14380">
    <property type="entry name" value="WAK_assoc"/>
    <property type="match status" value="1"/>
</dbReference>
<name>A0AAE1RP51_9SOLA</name>
<comment type="caution">
    <text evidence="3">The sequence shown here is derived from an EMBL/GenBank/DDBJ whole genome shotgun (WGS) entry which is preliminary data.</text>
</comment>
<organism evidence="3 4">
    <name type="scientific">Anisodus tanguticus</name>
    <dbReference type="NCBI Taxonomy" id="243964"/>
    <lineage>
        <taxon>Eukaryota</taxon>
        <taxon>Viridiplantae</taxon>
        <taxon>Streptophyta</taxon>
        <taxon>Embryophyta</taxon>
        <taxon>Tracheophyta</taxon>
        <taxon>Spermatophyta</taxon>
        <taxon>Magnoliopsida</taxon>
        <taxon>eudicotyledons</taxon>
        <taxon>Gunneridae</taxon>
        <taxon>Pentapetalae</taxon>
        <taxon>asterids</taxon>
        <taxon>lamiids</taxon>
        <taxon>Solanales</taxon>
        <taxon>Solanaceae</taxon>
        <taxon>Solanoideae</taxon>
        <taxon>Hyoscyameae</taxon>
        <taxon>Anisodus</taxon>
    </lineage>
</organism>
<accession>A0AAE1RP51</accession>
<keyword evidence="1" id="KW-0325">Glycoprotein</keyword>
<reference evidence="3" key="1">
    <citation type="submission" date="2023-12" db="EMBL/GenBank/DDBJ databases">
        <title>Genome assembly of Anisodus tanguticus.</title>
        <authorList>
            <person name="Wang Y.-J."/>
        </authorList>
    </citation>
    <scope>NUCLEOTIDE SEQUENCE</scope>
    <source>
        <strain evidence="3">KB-2021</strain>
        <tissue evidence="3">Leaf</tissue>
    </source>
</reference>
<dbReference type="AlphaFoldDB" id="A0AAE1RP51"/>
<keyword evidence="4" id="KW-1185">Reference proteome</keyword>
<dbReference type="Proteomes" id="UP001291623">
    <property type="component" value="Unassembled WGS sequence"/>
</dbReference>
<sequence>MFEDVLSAQWFLLFLQTYQRIVGHNSKAAGVVNEGFEVDYSDASGGCLACQDSGGICEFDEEFRCRCGDTTLPFTCRDNGKPPAYLMQPNTKFARKIHSLKLTTMSRNFSYNKEHHRMRKVLPTREI</sequence>
<gene>
    <name evidence="3" type="ORF">RND71_026571</name>
</gene>
<dbReference type="InterPro" id="IPR032872">
    <property type="entry name" value="WAK_assoc_C"/>
</dbReference>
<feature type="domain" description="Wall-associated receptor kinase C-terminal" evidence="2">
    <location>
        <begin position="24"/>
        <end position="69"/>
    </location>
</feature>
<evidence type="ECO:0000259" key="2">
    <source>
        <dbReference type="Pfam" id="PF14380"/>
    </source>
</evidence>
<dbReference type="EMBL" id="JAVYJV010000014">
    <property type="protein sequence ID" value="KAK4354377.1"/>
    <property type="molecule type" value="Genomic_DNA"/>
</dbReference>
<evidence type="ECO:0000313" key="3">
    <source>
        <dbReference type="EMBL" id="KAK4354377.1"/>
    </source>
</evidence>
<evidence type="ECO:0000313" key="4">
    <source>
        <dbReference type="Proteomes" id="UP001291623"/>
    </source>
</evidence>
<proteinExistence type="predicted"/>
<protein>
    <recommendedName>
        <fullName evidence="2">Wall-associated receptor kinase C-terminal domain-containing protein</fullName>
    </recommendedName>
</protein>
<evidence type="ECO:0000256" key="1">
    <source>
        <dbReference type="ARBA" id="ARBA00023180"/>
    </source>
</evidence>